<dbReference type="InterPro" id="IPR002889">
    <property type="entry name" value="WSC_carb-bd"/>
</dbReference>
<dbReference type="PROSITE" id="PS51212">
    <property type="entry name" value="WSC"/>
    <property type="match status" value="1"/>
</dbReference>
<evidence type="ECO:0008006" key="10">
    <source>
        <dbReference type="Google" id="ProtNLM"/>
    </source>
</evidence>
<dbReference type="PROSITE" id="PS51233">
    <property type="entry name" value="VWFD"/>
    <property type="match status" value="1"/>
</dbReference>
<evidence type="ECO:0000313" key="8">
    <source>
        <dbReference type="EMBL" id="CBJ48516.1"/>
    </source>
</evidence>
<dbReference type="EMBL" id="FN649736">
    <property type="protein sequence ID" value="CBJ48516.1"/>
    <property type="molecule type" value="Genomic_DNA"/>
</dbReference>
<dbReference type="SMART" id="SM00321">
    <property type="entry name" value="WSC"/>
    <property type="match status" value="1"/>
</dbReference>
<keyword evidence="2" id="KW-0812">Transmembrane</keyword>
<gene>
    <name evidence="8" type="ORF">Esi_0025_0040</name>
</gene>
<dbReference type="eggNOG" id="KOG4291">
    <property type="taxonomic scope" value="Eukaryota"/>
</dbReference>
<dbReference type="PANTHER" id="PTHR13802">
    <property type="entry name" value="MUCIN 4-RELATED"/>
    <property type="match status" value="1"/>
</dbReference>
<reference evidence="8 9" key="1">
    <citation type="journal article" date="2010" name="Nature">
        <title>The Ectocarpus genome and the independent evolution of multicellularity in brown algae.</title>
        <authorList>
            <person name="Cock J.M."/>
            <person name="Sterck L."/>
            <person name="Rouze P."/>
            <person name="Scornet D."/>
            <person name="Allen A.E."/>
            <person name="Amoutzias G."/>
            <person name="Anthouard V."/>
            <person name="Artiguenave F."/>
            <person name="Aury J.M."/>
            <person name="Badger J.H."/>
            <person name="Beszteri B."/>
            <person name="Billiau K."/>
            <person name="Bonnet E."/>
            <person name="Bothwell J.H."/>
            <person name="Bowler C."/>
            <person name="Boyen C."/>
            <person name="Brownlee C."/>
            <person name="Carrano C.J."/>
            <person name="Charrier B."/>
            <person name="Cho G.Y."/>
            <person name="Coelho S.M."/>
            <person name="Collen J."/>
            <person name="Corre E."/>
            <person name="Da Silva C."/>
            <person name="Delage L."/>
            <person name="Delaroque N."/>
            <person name="Dittami S.M."/>
            <person name="Doulbeau S."/>
            <person name="Elias M."/>
            <person name="Farnham G."/>
            <person name="Gachon C.M."/>
            <person name="Gschloessl B."/>
            <person name="Heesch S."/>
            <person name="Jabbari K."/>
            <person name="Jubin C."/>
            <person name="Kawai H."/>
            <person name="Kimura K."/>
            <person name="Kloareg B."/>
            <person name="Kupper F.C."/>
            <person name="Lang D."/>
            <person name="Le Bail A."/>
            <person name="Leblanc C."/>
            <person name="Lerouge P."/>
            <person name="Lohr M."/>
            <person name="Lopez P.J."/>
            <person name="Martens C."/>
            <person name="Maumus F."/>
            <person name="Michel G."/>
            <person name="Miranda-Saavedra D."/>
            <person name="Morales J."/>
            <person name="Moreau H."/>
            <person name="Motomura T."/>
            <person name="Nagasato C."/>
            <person name="Napoli C.A."/>
            <person name="Nelson D.R."/>
            <person name="Nyvall-Collen P."/>
            <person name="Peters A.F."/>
            <person name="Pommier C."/>
            <person name="Potin P."/>
            <person name="Poulain J."/>
            <person name="Quesneville H."/>
            <person name="Read B."/>
            <person name="Rensing S.A."/>
            <person name="Ritter A."/>
            <person name="Rousvoal S."/>
            <person name="Samanta M."/>
            <person name="Samson G."/>
            <person name="Schroeder D.C."/>
            <person name="Segurens B."/>
            <person name="Strittmatter M."/>
            <person name="Tonon T."/>
            <person name="Tregear J.W."/>
            <person name="Valentin K."/>
            <person name="von Dassow P."/>
            <person name="Yamagishi T."/>
            <person name="Van de Peer Y."/>
            <person name="Wincker P."/>
        </authorList>
    </citation>
    <scope>NUCLEOTIDE SEQUENCE [LARGE SCALE GENOMIC DNA]</scope>
    <source>
        <strain evidence="9">Ec32 / CCAP1310/4</strain>
    </source>
</reference>
<dbReference type="InterPro" id="IPR051495">
    <property type="entry name" value="Epithelial_Barrier/Signaling"/>
</dbReference>
<name>D7FTD8_ECTSI</name>
<evidence type="ECO:0000256" key="3">
    <source>
        <dbReference type="ARBA" id="ARBA00022989"/>
    </source>
</evidence>
<dbReference type="Proteomes" id="UP000002630">
    <property type="component" value="Linkage Group LG11"/>
</dbReference>
<dbReference type="Pfam" id="PF23263">
    <property type="entry name" value="C8-3_MUC4"/>
    <property type="match status" value="1"/>
</dbReference>
<dbReference type="eggNOG" id="KOG4157">
    <property type="taxonomic scope" value="Eukaryota"/>
</dbReference>
<dbReference type="PANTHER" id="PTHR13802:SF59">
    <property type="entry name" value="SUSHI DOMAIN-CONTAINING PROTEIN 2"/>
    <property type="match status" value="1"/>
</dbReference>
<dbReference type="STRING" id="2880.D7FTD8"/>
<dbReference type="OrthoDB" id="6051552at2759"/>
<dbReference type="Pfam" id="PF00094">
    <property type="entry name" value="VWD"/>
    <property type="match status" value="1"/>
</dbReference>
<dbReference type="GO" id="GO:0016020">
    <property type="term" value="C:membrane"/>
    <property type="evidence" value="ECO:0007669"/>
    <property type="project" value="UniProtKB-SubCell"/>
</dbReference>
<feature type="domain" description="VWFD" evidence="7">
    <location>
        <begin position="2"/>
        <end position="183"/>
    </location>
</feature>
<comment type="subcellular location">
    <subcellularLocation>
        <location evidence="1">Membrane</location>
    </subcellularLocation>
</comment>
<evidence type="ECO:0000256" key="1">
    <source>
        <dbReference type="ARBA" id="ARBA00004370"/>
    </source>
</evidence>
<dbReference type="InterPro" id="IPR001846">
    <property type="entry name" value="VWF_type-D"/>
</dbReference>
<keyword evidence="9" id="KW-1185">Reference proteome</keyword>
<evidence type="ECO:0000256" key="2">
    <source>
        <dbReference type="ARBA" id="ARBA00022692"/>
    </source>
</evidence>
<sequence length="467" mass="50040">MRGAYCHGDPHCQTFDGLYYDCHGDGDFVLLESADAGAVVHARFEPLVSPDASFTTGVAATEDGSSVIEVTVSGGERTILIDGEAYAYGEGDDLPATMTGVALTVTDQNVDMWFPSGLQVNARRWFTDPNYIGGVYVYAPLDMSTVGVLGTNNGNRVDDWTDSTGETIEQGSASIAEGYNYCTSNWEAEESLLTTPSRRLRSRHLQTSDYTALVIPDAIPTDVEELCGDNTECIFDAIVAGLDVGAATLEAAEEFHTEVQAAGGDVCEENTFSSDGLSPCTDCPEGETSGRGAVVCEGSLAVGCYGDDREDRIMDDLALSDYSMTTEVLLTSAVRAYMPWKHLLRHPVRARGDADQTCGGFDAANVYQYTDGNAPTSSFVGCYQDESDARIMELALTDSSSMTMEICEAECTGNTYFGLQYGRECFCGGSSTDLLEHGESSACNYECPGDSDQVCGGFYAMSVYSYS</sequence>
<evidence type="ECO:0000313" key="9">
    <source>
        <dbReference type="Proteomes" id="UP000002630"/>
    </source>
</evidence>
<dbReference type="AlphaFoldDB" id="D7FTD8"/>
<keyword evidence="5" id="KW-1015">Disulfide bond</keyword>
<organism evidence="8 9">
    <name type="scientific">Ectocarpus siliculosus</name>
    <name type="common">Brown alga</name>
    <name type="synonym">Conferva siliculosa</name>
    <dbReference type="NCBI Taxonomy" id="2880"/>
    <lineage>
        <taxon>Eukaryota</taxon>
        <taxon>Sar</taxon>
        <taxon>Stramenopiles</taxon>
        <taxon>Ochrophyta</taxon>
        <taxon>PX clade</taxon>
        <taxon>Phaeophyceae</taxon>
        <taxon>Ectocarpales</taxon>
        <taxon>Ectocarpaceae</taxon>
        <taxon>Ectocarpus</taxon>
    </lineage>
</organism>
<evidence type="ECO:0000256" key="4">
    <source>
        <dbReference type="ARBA" id="ARBA00023136"/>
    </source>
</evidence>
<dbReference type="InterPro" id="IPR056619">
    <property type="entry name" value="C8-3_MUC4"/>
</dbReference>
<keyword evidence="3" id="KW-1133">Transmembrane helix</keyword>
<evidence type="ECO:0000259" key="7">
    <source>
        <dbReference type="PROSITE" id="PS51233"/>
    </source>
</evidence>
<protein>
    <recommendedName>
        <fullName evidence="10">WSC domain-containing protein</fullName>
    </recommendedName>
</protein>
<evidence type="ECO:0000259" key="6">
    <source>
        <dbReference type="PROSITE" id="PS51212"/>
    </source>
</evidence>
<dbReference type="EMBL" id="FN648431">
    <property type="protein sequence ID" value="CBJ48516.1"/>
    <property type="molecule type" value="Genomic_DNA"/>
</dbReference>
<proteinExistence type="predicted"/>
<accession>D7FTD8</accession>
<evidence type="ECO:0000256" key="5">
    <source>
        <dbReference type="ARBA" id="ARBA00023157"/>
    </source>
</evidence>
<feature type="domain" description="WSC" evidence="6">
    <location>
        <begin position="376"/>
        <end position="467"/>
    </location>
</feature>
<dbReference type="Pfam" id="PF01822">
    <property type="entry name" value="WSC"/>
    <property type="match status" value="1"/>
</dbReference>
<dbReference type="InParanoid" id="D7FTD8"/>
<keyword evidence="4" id="KW-0472">Membrane</keyword>